<dbReference type="AlphaFoldDB" id="A0A081RNH9"/>
<gene>
    <name evidence="1" type="ORF">AAA799N04_00785</name>
</gene>
<dbReference type="Proteomes" id="UP000028059">
    <property type="component" value="Unassembled WGS sequence"/>
</dbReference>
<evidence type="ECO:0000313" key="2">
    <source>
        <dbReference type="Proteomes" id="UP000028059"/>
    </source>
</evidence>
<accession>A0A081RNH9</accession>
<evidence type="ECO:0000313" key="1">
    <source>
        <dbReference type="EMBL" id="KEQ56752.1"/>
    </source>
</evidence>
<protein>
    <submittedName>
        <fullName evidence="1">Uncharacterized protein</fullName>
    </submittedName>
</protein>
<comment type="caution">
    <text evidence="1">The sequence shown here is derived from an EMBL/GenBank/DDBJ whole genome shotgun (WGS) entry which is preliminary data.</text>
</comment>
<name>A0A081RNH9_9ARCH</name>
<sequence>MELKVHINDIHGSQMAAKINGKFTLDDNEFRFTAIAFGRIGGQNVGAKLSKDTEKELKKLGYDVDEVIMALQRNLLQGNLSLPEGLKKESFVDD</sequence>
<dbReference type="PATRIC" id="fig|1502293.3.peg.722"/>
<reference evidence="1 2" key="1">
    <citation type="submission" date="2014-06" db="EMBL/GenBank/DDBJ databases">
        <authorList>
            <person name="Ngugi D.K."/>
            <person name="Blom J."/>
            <person name="Alam I."/>
            <person name="Rashid M."/>
            <person name="Ba Alawi W."/>
            <person name="Zhang G."/>
            <person name="Hikmawan T."/>
            <person name="Guan Y."/>
            <person name="Antunes A."/>
            <person name="Siam R."/>
            <person name="ElDorry H."/>
            <person name="Bajic V."/>
            <person name="Stingl U."/>
        </authorList>
    </citation>
    <scope>NUCLEOTIDE SEQUENCE [LARGE SCALE GENOMIC DNA]</scope>
    <source>
        <strain evidence="1">SCGC AAA799-N04</strain>
    </source>
</reference>
<proteinExistence type="predicted"/>
<organism evidence="1 2">
    <name type="scientific">Marine Group I thaumarchaeote SCGC AAA799-N04</name>
    <dbReference type="NCBI Taxonomy" id="1502293"/>
    <lineage>
        <taxon>Archaea</taxon>
        <taxon>Nitrososphaerota</taxon>
        <taxon>Marine Group I</taxon>
    </lineage>
</organism>
<dbReference type="EMBL" id="JOKN01000010">
    <property type="protein sequence ID" value="KEQ56752.1"/>
    <property type="molecule type" value="Genomic_DNA"/>
</dbReference>
<keyword evidence="2" id="KW-1185">Reference proteome</keyword>